<feature type="binding site" evidence="20">
    <location>
        <position position="227"/>
    </location>
    <ligand>
        <name>UDP-N-acetyl-alpha-D-glucosamine</name>
        <dbReference type="ChEBI" id="CHEBI:57705"/>
    </ligand>
</feature>
<sequence length="458" mass="49890">MSVHAVVLAAGKGTRMKSKRHKVVHPICGKPMIEHIVDQLEGLSLKHLVVVVGHGADDVKKQLGERVEFVYQEAQLGTAHAVLMSAPILQEQDGVTIVLNGDTPLVRKETLEKLIEHHLGKQSAATVLTTIVDNPTGYGRIIRDEDGDVRRIVEEKDATLGQKKVCEISTGIFCFDNRKLYQSLQKVENGNAQGEYYLPDVIAILQEQGNTVSAYVCEDPEEGAGVNDRIQLAHIESLLRKRIHERHMRNGVTIIDPANTYIEADVEIGQDTVIYPGSFLCGKTFIGEGSRIGPHTQVHDCLIEDEVSLSFSTVSGSVIRAKAVIGPYAYIRPGSEVGRGAKVGDFVELKKTKLGDHSKVSHLSYLGDSEIGSHVNIGCGTISVNYDGATKQKTTIEDHSFIGCNVNLIAPVTIGAGAYVAAGSTITDHVPSEALAIARERQVNKENYQQKRKQIQLP</sequence>
<dbReference type="HOGENOM" id="CLU_029499_15_2_9"/>
<feature type="binding site" evidence="20">
    <location>
        <position position="350"/>
    </location>
    <ligand>
        <name>UDP-N-acetyl-alpha-D-glucosamine</name>
        <dbReference type="ChEBI" id="CHEBI:57705"/>
    </ligand>
</feature>
<feature type="region of interest" description="N-acetyltransferase" evidence="20">
    <location>
        <begin position="251"/>
        <end position="458"/>
    </location>
</feature>
<keyword evidence="16 20" id="KW-0961">Cell wall biogenesis/degradation</keyword>
<feature type="binding site" evidence="20">
    <location>
        <position position="102"/>
    </location>
    <ligand>
        <name>Mg(2+)</name>
        <dbReference type="ChEBI" id="CHEBI:18420"/>
    </ligand>
</feature>
<comment type="pathway">
    <text evidence="20">Bacterial outer membrane biogenesis; LPS lipid A biosynthesis.</text>
</comment>
<keyword evidence="6 20" id="KW-0963">Cytoplasm</keyword>
<comment type="subunit">
    <text evidence="20">Homotrimer.</text>
</comment>
<feature type="binding site" evidence="20">
    <location>
        <begin position="8"/>
        <end position="11"/>
    </location>
    <ligand>
        <name>UDP-N-acetyl-alpha-D-glucosamine</name>
        <dbReference type="ChEBI" id="CHEBI:57705"/>
    </ligand>
</feature>
<accession>V6MH71</accession>
<feature type="binding site" evidence="20">
    <location>
        <position position="22"/>
    </location>
    <ligand>
        <name>UDP-N-acetyl-alpha-D-glucosamine</name>
        <dbReference type="ChEBI" id="CHEBI:57705"/>
    </ligand>
</feature>
<keyword evidence="9 20" id="KW-0479">Metal-binding</keyword>
<keyword evidence="13 20" id="KW-0573">Peptidoglycan synthesis</keyword>
<dbReference type="UniPathway" id="UPA00973"/>
<comment type="pathway">
    <text evidence="3 20">Nucleotide-sugar biosynthesis; UDP-N-acetyl-alpha-D-glucosamine biosynthesis; UDP-N-acetyl-alpha-D-glucosamine from N-acetyl-alpha-D-glucosamine 1-phosphate: step 1/1.</text>
</comment>
<dbReference type="SUPFAM" id="SSF53448">
    <property type="entry name" value="Nucleotide-diphospho-sugar transferases"/>
    <property type="match status" value="1"/>
</dbReference>
<comment type="catalytic activity">
    <reaction evidence="17 20">
        <text>alpha-D-glucosamine 1-phosphate + acetyl-CoA = N-acetyl-alpha-D-glucosamine 1-phosphate + CoA + H(+)</text>
        <dbReference type="Rhea" id="RHEA:13725"/>
        <dbReference type="ChEBI" id="CHEBI:15378"/>
        <dbReference type="ChEBI" id="CHEBI:57287"/>
        <dbReference type="ChEBI" id="CHEBI:57288"/>
        <dbReference type="ChEBI" id="CHEBI:57776"/>
        <dbReference type="ChEBI" id="CHEBI:58516"/>
        <dbReference type="EC" id="2.3.1.157"/>
    </reaction>
</comment>
<dbReference type="GO" id="GO:0005737">
    <property type="term" value="C:cytoplasm"/>
    <property type="evidence" value="ECO:0007669"/>
    <property type="project" value="UniProtKB-SubCell"/>
</dbReference>
<dbReference type="SUPFAM" id="SSF51161">
    <property type="entry name" value="Trimeric LpxA-like enzymes"/>
    <property type="match status" value="1"/>
</dbReference>
<dbReference type="NCBIfam" id="NF010934">
    <property type="entry name" value="PRK14354.1"/>
    <property type="match status" value="1"/>
</dbReference>
<evidence type="ECO:0000313" key="23">
    <source>
        <dbReference type="Proteomes" id="UP000017973"/>
    </source>
</evidence>
<dbReference type="GO" id="GO:0000287">
    <property type="term" value="F:magnesium ion binding"/>
    <property type="evidence" value="ECO:0007669"/>
    <property type="project" value="UniProtKB-UniRule"/>
</dbReference>
<dbReference type="EC" id="2.7.7.23" evidence="20"/>
<keyword evidence="14 20" id="KW-0511">Multifunctional enzyme</keyword>
<feature type="binding site" evidence="20">
    <location>
        <position position="332"/>
    </location>
    <ligand>
        <name>UDP-N-acetyl-alpha-D-glucosamine</name>
        <dbReference type="ChEBI" id="CHEBI:57705"/>
    </ligand>
</feature>
<evidence type="ECO:0000256" key="17">
    <source>
        <dbReference type="ARBA" id="ARBA00048247"/>
    </source>
</evidence>
<dbReference type="RefSeq" id="WP_023555873.1">
    <property type="nucleotide sequence ID" value="NZ_KI629782.1"/>
</dbReference>
<dbReference type="UniPathway" id="UPA00113">
    <property type="reaction ID" value="UER00532"/>
</dbReference>
<evidence type="ECO:0000256" key="2">
    <source>
        <dbReference type="ARBA" id="ARBA00005166"/>
    </source>
</evidence>
<dbReference type="PANTHER" id="PTHR43584:SF3">
    <property type="entry name" value="BIFUNCTIONAL PROTEIN GLMU"/>
    <property type="match status" value="1"/>
</dbReference>
<dbReference type="CDD" id="cd03353">
    <property type="entry name" value="LbH_GlmU_C"/>
    <property type="match status" value="1"/>
</dbReference>
<evidence type="ECO:0000256" key="14">
    <source>
        <dbReference type="ARBA" id="ARBA00023268"/>
    </source>
</evidence>
<dbReference type="InterPro" id="IPR011004">
    <property type="entry name" value="Trimer_LpxA-like_sf"/>
</dbReference>
<evidence type="ECO:0000256" key="16">
    <source>
        <dbReference type="ARBA" id="ARBA00023316"/>
    </source>
</evidence>
<evidence type="ECO:0000256" key="8">
    <source>
        <dbReference type="ARBA" id="ARBA00022695"/>
    </source>
</evidence>
<dbReference type="Pfam" id="PF00132">
    <property type="entry name" value="Hexapep"/>
    <property type="match status" value="2"/>
</dbReference>
<evidence type="ECO:0000313" key="22">
    <source>
        <dbReference type="EMBL" id="EST54763.1"/>
    </source>
</evidence>
<comment type="similarity">
    <text evidence="5 20">In the N-terminal section; belongs to the N-acetylglucosamine-1-phosphate uridyltransferase family.</text>
</comment>
<dbReference type="HAMAP" id="MF_01631">
    <property type="entry name" value="GlmU"/>
    <property type="match status" value="1"/>
</dbReference>
<feature type="region of interest" description="Linker" evidence="20">
    <location>
        <begin position="230"/>
        <end position="250"/>
    </location>
</feature>
<evidence type="ECO:0000256" key="13">
    <source>
        <dbReference type="ARBA" id="ARBA00022984"/>
    </source>
</evidence>
<evidence type="ECO:0000259" key="21">
    <source>
        <dbReference type="Pfam" id="PF00483"/>
    </source>
</evidence>
<evidence type="ECO:0000256" key="6">
    <source>
        <dbReference type="ARBA" id="ARBA00022490"/>
    </source>
</evidence>
<dbReference type="PROSITE" id="PS00101">
    <property type="entry name" value="HEXAPEP_TRANSFERASES"/>
    <property type="match status" value="1"/>
</dbReference>
<comment type="similarity">
    <text evidence="4 20">In the C-terminal section; belongs to the transferase hexapeptide repeat family.</text>
</comment>
<comment type="pathway">
    <text evidence="2 20">Nucleotide-sugar biosynthesis; UDP-N-acetyl-alpha-D-glucosamine biosynthesis; N-acetyl-alpha-D-glucosamine 1-phosphate from alpha-D-glucosamine 6-phosphate (route II): step 2/2.</text>
</comment>
<feature type="binding site" evidence="20">
    <location>
        <position position="227"/>
    </location>
    <ligand>
        <name>Mg(2+)</name>
        <dbReference type="ChEBI" id="CHEBI:18420"/>
    </ligand>
</feature>
<dbReference type="AlphaFoldDB" id="V6MH71"/>
<dbReference type="GO" id="GO:0006048">
    <property type="term" value="P:UDP-N-acetylglucosamine biosynthetic process"/>
    <property type="evidence" value="ECO:0007669"/>
    <property type="project" value="UniProtKB-UniPathway"/>
</dbReference>
<dbReference type="STRING" id="1408254.T458_09500"/>
<dbReference type="PATRIC" id="fig|1408254.3.peg.1880"/>
<evidence type="ECO:0000256" key="1">
    <source>
        <dbReference type="ARBA" id="ARBA00004496"/>
    </source>
</evidence>
<dbReference type="GO" id="GO:0009252">
    <property type="term" value="P:peptidoglycan biosynthetic process"/>
    <property type="evidence" value="ECO:0007669"/>
    <property type="project" value="UniProtKB-UniRule"/>
</dbReference>
<keyword evidence="11 20" id="KW-0460">Magnesium</keyword>
<dbReference type="GO" id="GO:0016020">
    <property type="term" value="C:membrane"/>
    <property type="evidence" value="ECO:0007669"/>
    <property type="project" value="GOC"/>
</dbReference>
<evidence type="ECO:0000256" key="11">
    <source>
        <dbReference type="ARBA" id="ARBA00022842"/>
    </source>
</evidence>
<evidence type="ECO:0000256" key="18">
    <source>
        <dbReference type="ARBA" id="ARBA00048493"/>
    </source>
</evidence>
<dbReference type="eggNOG" id="COG1207">
    <property type="taxonomic scope" value="Bacteria"/>
</dbReference>
<dbReference type="Pfam" id="PF00483">
    <property type="entry name" value="NTP_transferase"/>
    <property type="match status" value="1"/>
</dbReference>
<evidence type="ECO:0000256" key="7">
    <source>
        <dbReference type="ARBA" id="ARBA00022679"/>
    </source>
</evidence>
<feature type="binding site" evidence="20">
    <location>
        <position position="376"/>
    </location>
    <ligand>
        <name>UDP-N-acetyl-alpha-D-glucosamine</name>
        <dbReference type="ChEBI" id="CHEBI:57705"/>
    </ligand>
</feature>
<gene>
    <name evidence="20 22" type="primary">glmU</name>
    <name evidence="22" type="ORF">T458_09500</name>
</gene>
<keyword evidence="15 20" id="KW-0012">Acyltransferase</keyword>
<organism evidence="22 23">
    <name type="scientific">Brevibacillus panacihumi W25</name>
    <dbReference type="NCBI Taxonomy" id="1408254"/>
    <lineage>
        <taxon>Bacteria</taxon>
        <taxon>Bacillati</taxon>
        <taxon>Bacillota</taxon>
        <taxon>Bacilli</taxon>
        <taxon>Bacillales</taxon>
        <taxon>Paenibacillaceae</taxon>
        <taxon>Brevibacillus</taxon>
    </lineage>
</organism>
<feature type="binding site" evidence="20">
    <location>
        <position position="139"/>
    </location>
    <ligand>
        <name>UDP-N-acetyl-alpha-D-glucosamine</name>
        <dbReference type="ChEBI" id="CHEBI:57705"/>
    </ligand>
</feature>
<dbReference type="GO" id="GO:0003977">
    <property type="term" value="F:UDP-N-acetylglucosamine diphosphorylase activity"/>
    <property type="evidence" value="ECO:0007669"/>
    <property type="project" value="UniProtKB-UniRule"/>
</dbReference>
<keyword evidence="7 20" id="KW-0808">Transferase</keyword>
<evidence type="ECO:0000256" key="4">
    <source>
        <dbReference type="ARBA" id="ARBA00007707"/>
    </source>
</evidence>
<comment type="caution">
    <text evidence="22">The sequence shown here is derived from an EMBL/GenBank/DDBJ whole genome shotgun (WGS) entry which is preliminary data.</text>
</comment>
<feature type="domain" description="Nucleotidyl transferase" evidence="21">
    <location>
        <begin position="5"/>
        <end position="216"/>
    </location>
</feature>
<dbReference type="EC" id="2.3.1.157" evidence="20"/>
<dbReference type="Gene3D" id="3.90.550.10">
    <property type="entry name" value="Spore Coat Polysaccharide Biosynthesis Protein SpsA, Chain A"/>
    <property type="match status" value="1"/>
</dbReference>
<dbReference type="InterPro" id="IPR038009">
    <property type="entry name" value="GlmU_C_LbH"/>
</dbReference>
<dbReference type="Gene3D" id="2.160.10.10">
    <property type="entry name" value="Hexapeptide repeat proteins"/>
    <property type="match status" value="1"/>
</dbReference>
<feature type="binding site" evidence="20">
    <location>
        <position position="154"/>
    </location>
    <ligand>
        <name>UDP-N-acetyl-alpha-D-glucosamine</name>
        <dbReference type="ChEBI" id="CHEBI:57705"/>
    </ligand>
</feature>
<comment type="catalytic activity">
    <reaction evidence="18 20">
        <text>N-acetyl-alpha-D-glucosamine 1-phosphate + UTP + H(+) = UDP-N-acetyl-alpha-D-glucosamine + diphosphate</text>
        <dbReference type="Rhea" id="RHEA:13509"/>
        <dbReference type="ChEBI" id="CHEBI:15378"/>
        <dbReference type="ChEBI" id="CHEBI:33019"/>
        <dbReference type="ChEBI" id="CHEBI:46398"/>
        <dbReference type="ChEBI" id="CHEBI:57705"/>
        <dbReference type="ChEBI" id="CHEBI:57776"/>
        <dbReference type="EC" id="2.7.7.23"/>
    </reaction>
</comment>
<evidence type="ECO:0000256" key="20">
    <source>
        <dbReference type="HAMAP-Rule" id="MF_01631"/>
    </source>
</evidence>
<protein>
    <recommendedName>
        <fullName evidence="20">Bifunctional protein GlmU</fullName>
    </recommendedName>
    <domain>
        <recommendedName>
            <fullName evidence="20">UDP-N-acetylglucosamine pyrophosphorylase</fullName>
            <ecNumber evidence="20">2.7.7.23</ecNumber>
        </recommendedName>
        <alternativeName>
            <fullName evidence="20">N-acetylglucosamine-1-phosphate uridyltransferase</fullName>
        </alternativeName>
    </domain>
    <domain>
        <recommendedName>
            <fullName evidence="20">Glucosamine-1-phosphate N-acetyltransferase</fullName>
            <ecNumber evidence="20">2.3.1.157</ecNumber>
        </recommendedName>
    </domain>
</protein>
<feature type="binding site" evidence="20">
    <location>
        <position position="439"/>
    </location>
    <ligand>
        <name>acetyl-CoA</name>
        <dbReference type="ChEBI" id="CHEBI:57288"/>
    </ligand>
</feature>
<dbReference type="Proteomes" id="UP000017973">
    <property type="component" value="Unassembled WGS sequence"/>
</dbReference>
<dbReference type="InterPro" id="IPR050065">
    <property type="entry name" value="GlmU-like"/>
</dbReference>
<comment type="function">
    <text evidence="19 20">Catalyzes the last two sequential reactions in the de novo biosynthetic pathway for UDP-N-acetylglucosamine (UDP-GlcNAc). The C-terminal domain catalyzes the transfer of acetyl group from acetyl coenzyme A to glucosamine-1-phosphate (GlcN-1-P) to produce N-acetylglucosamine-1-phosphate (GlcNAc-1-P), which is converted into UDP-GlcNAc by the transfer of uridine 5-monophosphate (from uridine 5-triphosphate), a reaction catalyzed by the N-terminal domain.</text>
</comment>
<dbReference type="InterPro" id="IPR018357">
    <property type="entry name" value="Hexapep_transf_CS"/>
</dbReference>
<dbReference type="InterPro" id="IPR001451">
    <property type="entry name" value="Hexapep"/>
</dbReference>
<evidence type="ECO:0000256" key="9">
    <source>
        <dbReference type="ARBA" id="ARBA00022723"/>
    </source>
</evidence>
<evidence type="ECO:0000256" key="15">
    <source>
        <dbReference type="ARBA" id="ARBA00023315"/>
    </source>
</evidence>
<evidence type="ECO:0000256" key="19">
    <source>
        <dbReference type="ARBA" id="ARBA00049628"/>
    </source>
</evidence>
<comment type="subcellular location">
    <subcellularLocation>
        <location evidence="1 20">Cytoplasm</location>
    </subcellularLocation>
</comment>
<evidence type="ECO:0000256" key="5">
    <source>
        <dbReference type="ARBA" id="ARBA00007947"/>
    </source>
</evidence>
<evidence type="ECO:0000256" key="3">
    <source>
        <dbReference type="ARBA" id="ARBA00005208"/>
    </source>
</evidence>
<dbReference type="GO" id="GO:0019134">
    <property type="term" value="F:glucosamine-1-phosphate N-acetyltransferase activity"/>
    <property type="evidence" value="ECO:0007669"/>
    <property type="project" value="UniProtKB-UniRule"/>
</dbReference>
<keyword evidence="10 20" id="KW-0677">Repeat</keyword>
<reference evidence="22 23" key="1">
    <citation type="journal article" date="2014" name="Genome Announc.">
        <title>Draft Genome Sequence of Brevibacillus panacihumi Strain W25, a Halotolerant Hydrocarbon-Degrading Bacterium.</title>
        <authorList>
            <person name="Wang X."/>
            <person name="Jin D."/>
            <person name="Zhou L."/>
            <person name="Wu L."/>
            <person name="An W."/>
            <person name="Chen Y."/>
            <person name="Zhao L."/>
        </authorList>
    </citation>
    <scope>NUCLEOTIDE SEQUENCE [LARGE SCALE GENOMIC DNA]</scope>
    <source>
        <strain evidence="22 23">W25</strain>
    </source>
</reference>
<keyword evidence="23" id="KW-1185">Reference proteome</keyword>
<dbReference type="InterPro" id="IPR005882">
    <property type="entry name" value="Bifunctional_GlmU"/>
</dbReference>
<keyword evidence="8 20" id="KW-0548">Nucleotidyltransferase</keyword>
<feature type="binding site" evidence="20">
    <location>
        <begin position="385"/>
        <end position="386"/>
    </location>
    <ligand>
        <name>acetyl-CoA</name>
        <dbReference type="ChEBI" id="CHEBI:57288"/>
    </ligand>
</feature>
<dbReference type="GO" id="GO:0008360">
    <property type="term" value="P:regulation of cell shape"/>
    <property type="evidence" value="ECO:0007669"/>
    <property type="project" value="UniProtKB-KW"/>
</dbReference>
<comment type="caution">
    <text evidence="20">Lacks conserved residue(s) required for the propagation of feature annotation.</text>
</comment>
<feature type="region of interest" description="Pyrophosphorylase" evidence="20">
    <location>
        <begin position="1"/>
        <end position="229"/>
    </location>
</feature>
<feature type="binding site" evidence="20">
    <location>
        <position position="365"/>
    </location>
    <ligand>
        <name>UDP-N-acetyl-alpha-D-glucosamine</name>
        <dbReference type="ChEBI" id="CHEBI:57705"/>
    </ligand>
</feature>
<comment type="cofactor">
    <cofactor evidence="20">
        <name>Mg(2+)</name>
        <dbReference type="ChEBI" id="CHEBI:18420"/>
    </cofactor>
    <text evidence="20">Binds 1 Mg(2+) ion per subunit.</text>
</comment>
<proteinExistence type="inferred from homology"/>
<dbReference type="OrthoDB" id="9775031at2"/>
<dbReference type="InterPro" id="IPR005835">
    <property type="entry name" value="NTP_transferase_dom"/>
</dbReference>
<dbReference type="GO" id="GO:0071555">
    <property type="term" value="P:cell wall organization"/>
    <property type="evidence" value="ECO:0007669"/>
    <property type="project" value="UniProtKB-KW"/>
</dbReference>
<dbReference type="GO" id="GO:0000902">
    <property type="term" value="P:cell morphogenesis"/>
    <property type="evidence" value="ECO:0007669"/>
    <property type="project" value="UniProtKB-UniRule"/>
</dbReference>
<dbReference type="EMBL" id="AYJU01000015">
    <property type="protein sequence ID" value="EST54763.1"/>
    <property type="molecule type" value="Genomic_DNA"/>
</dbReference>
<feature type="binding site" evidence="20">
    <location>
        <position position="422"/>
    </location>
    <ligand>
        <name>acetyl-CoA</name>
        <dbReference type="ChEBI" id="CHEBI:57288"/>
    </ligand>
</feature>
<feature type="binding site" evidence="20">
    <location>
        <position position="72"/>
    </location>
    <ligand>
        <name>UDP-N-acetyl-alpha-D-glucosamine</name>
        <dbReference type="ChEBI" id="CHEBI:57705"/>
    </ligand>
</feature>
<feature type="active site" description="Proton acceptor" evidence="20">
    <location>
        <position position="362"/>
    </location>
</feature>
<feature type="binding site" evidence="20">
    <location>
        <begin position="77"/>
        <end position="78"/>
    </location>
    <ligand>
        <name>UDP-N-acetyl-alpha-D-glucosamine</name>
        <dbReference type="ChEBI" id="CHEBI:57705"/>
    </ligand>
</feature>
<dbReference type="CDD" id="cd02540">
    <property type="entry name" value="GT2_GlmU_N_bac"/>
    <property type="match status" value="1"/>
</dbReference>
<evidence type="ECO:0000256" key="10">
    <source>
        <dbReference type="ARBA" id="ARBA00022737"/>
    </source>
</evidence>
<evidence type="ECO:0000256" key="12">
    <source>
        <dbReference type="ARBA" id="ARBA00022960"/>
    </source>
</evidence>
<dbReference type="InterPro" id="IPR029044">
    <property type="entry name" value="Nucleotide-diphossugar_trans"/>
</dbReference>
<dbReference type="NCBIfam" id="TIGR01173">
    <property type="entry name" value="glmU"/>
    <property type="match status" value="1"/>
</dbReference>
<keyword evidence="12 20" id="KW-0133">Cell shape</keyword>
<name>V6MH71_9BACL</name>
<dbReference type="PANTHER" id="PTHR43584">
    <property type="entry name" value="NUCLEOTIDYL TRANSFERASE"/>
    <property type="match status" value="1"/>
</dbReference>
<dbReference type="GO" id="GO:0009245">
    <property type="term" value="P:lipid A biosynthetic process"/>
    <property type="evidence" value="ECO:0007669"/>
    <property type="project" value="UniProtKB-UniRule"/>
</dbReference>